<dbReference type="PANTHER" id="PTHR43363">
    <property type="entry name" value="HYPOXANTHINE PHOSPHORIBOSYLTRANSFERASE"/>
    <property type="match status" value="1"/>
</dbReference>
<dbReference type="CDD" id="cd06223">
    <property type="entry name" value="PRTases_typeI"/>
    <property type="match status" value="1"/>
</dbReference>
<dbReference type="InterPro" id="IPR029057">
    <property type="entry name" value="PRTase-like"/>
</dbReference>
<sequence length="178" mass="18757">MSAADSTAAPLHDDPAPAEAREVLPWGEVGTATRELAQRIADDGFVPEVVIAIARGGLLVGGALAYALGVKSCGSINVELYTGVDETLPEPLLLPPHLDGTSLAGKRVLLADDVSQSGLTLRLAVEILTKMGADVRSACFYTKPQTVFAPDWSWRDTDRWIVFPWSAEPPVVGGGAAH</sequence>
<feature type="compositionally biased region" description="Basic and acidic residues" evidence="3">
    <location>
        <begin position="11"/>
        <end position="21"/>
    </location>
</feature>
<evidence type="ECO:0000259" key="4">
    <source>
        <dbReference type="Pfam" id="PF00156"/>
    </source>
</evidence>
<name>A0A4R7FHQ4_9MICO</name>
<dbReference type="PANTHER" id="PTHR43363:SF1">
    <property type="entry name" value="HYPOXANTHINE-GUANINE PHOSPHORIBOSYLTRANSFERASE"/>
    <property type="match status" value="1"/>
</dbReference>
<dbReference type="InterPro" id="IPR000836">
    <property type="entry name" value="PRTase_dom"/>
</dbReference>
<dbReference type="AlphaFoldDB" id="A0A4R7FHQ4"/>
<dbReference type="Gene3D" id="3.40.50.2020">
    <property type="match status" value="1"/>
</dbReference>
<comment type="caution">
    <text evidence="5">The sequence shown here is derived from an EMBL/GenBank/DDBJ whole genome shotgun (WGS) entry which is preliminary data.</text>
</comment>
<dbReference type="Pfam" id="PF00156">
    <property type="entry name" value="Pribosyltran"/>
    <property type="match status" value="1"/>
</dbReference>
<keyword evidence="1" id="KW-0328">Glycosyltransferase</keyword>
<dbReference type="SUPFAM" id="SSF53271">
    <property type="entry name" value="PRTase-like"/>
    <property type="match status" value="1"/>
</dbReference>
<organism evidence="5 6">
    <name type="scientific">Amnibacterium kyonggiense</name>
    <dbReference type="NCBI Taxonomy" id="595671"/>
    <lineage>
        <taxon>Bacteria</taxon>
        <taxon>Bacillati</taxon>
        <taxon>Actinomycetota</taxon>
        <taxon>Actinomycetes</taxon>
        <taxon>Micrococcales</taxon>
        <taxon>Microbacteriaceae</taxon>
        <taxon>Amnibacterium</taxon>
    </lineage>
</organism>
<evidence type="ECO:0000256" key="1">
    <source>
        <dbReference type="ARBA" id="ARBA00022676"/>
    </source>
</evidence>
<evidence type="ECO:0000313" key="5">
    <source>
        <dbReference type="EMBL" id="TDS75854.1"/>
    </source>
</evidence>
<dbReference type="Proteomes" id="UP000295344">
    <property type="component" value="Unassembled WGS sequence"/>
</dbReference>
<evidence type="ECO:0000256" key="2">
    <source>
        <dbReference type="ARBA" id="ARBA00022679"/>
    </source>
</evidence>
<dbReference type="EMBL" id="SOAM01000003">
    <property type="protein sequence ID" value="TDS75854.1"/>
    <property type="molecule type" value="Genomic_DNA"/>
</dbReference>
<proteinExistence type="predicted"/>
<evidence type="ECO:0000313" key="6">
    <source>
        <dbReference type="Proteomes" id="UP000295344"/>
    </source>
</evidence>
<keyword evidence="2" id="KW-0808">Transferase</keyword>
<dbReference type="GO" id="GO:0016757">
    <property type="term" value="F:glycosyltransferase activity"/>
    <property type="evidence" value="ECO:0007669"/>
    <property type="project" value="UniProtKB-KW"/>
</dbReference>
<evidence type="ECO:0000256" key="3">
    <source>
        <dbReference type="SAM" id="MobiDB-lite"/>
    </source>
</evidence>
<keyword evidence="6" id="KW-1185">Reference proteome</keyword>
<gene>
    <name evidence="5" type="ORF">CLV52_2963</name>
</gene>
<accession>A0A4R7FHQ4</accession>
<dbReference type="RefSeq" id="WP_133767096.1">
    <property type="nucleotide sequence ID" value="NZ_BAAARP010000001.1"/>
</dbReference>
<feature type="domain" description="Phosphoribosyltransferase" evidence="4">
    <location>
        <begin position="22"/>
        <end position="167"/>
    </location>
</feature>
<dbReference type="OrthoDB" id="307631at2"/>
<protein>
    <recommendedName>
        <fullName evidence="4">Phosphoribosyltransferase domain-containing protein</fullName>
    </recommendedName>
</protein>
<reference evidence="5 6" key="1">
    <citation type="submission" date="2019-03" db="EMBL/GenBank/DDBJ databases">
        <title>Genomic Encyclopedia of Archaeal and Bacterial Type Strains, Phase II (KMG-II): from individual species to whole genera.</title>
        <authorList>
            <person name="Goeker M."/>
        </authorList>
    </citation>
    <scope>NUCLEOTIDE SEQUENCE [LARGE SCALE GENOMIC DNA]</scope>
    <source>
        <strain evidence="5 6">DSM 24782</strain>
    </source>
</reference>
<feature type="region of interest" description="Disordered" evidence="3">
    <location>
        <begin position="1"/>
        <end position="21"/>
    </location>
</feature>